<dbReference type="AlphaFoldDB" id="A0A833PI07"/>
<accession>A0A833PI07</accession>
<dbReference type="EMBL" id="WNDP01000011">
    <property type="protein sequence ID" value="KAF1027356.1"/>
    <property type="molecule type" value="Genomic_DNA"/>
</dbReference>
<proteinExistence type="predicted"/>
<dbReference type="PROSITE" id="PS51257">
    <property type="entry name" value="PROKAR_LIPOPROTEIN"/>
    <property type="match status" value="1"/>
</dbReference>
<organism evidence="1 2">
    <name type="scientific">Acinetobacter bereziniae</name>
    <name type="common">Acinetobacter genomosp. 10</name>
    <dbReference type="NCBI Taxonomy" id="106648"/>
    <lineage>
        <taxon>Bacteria</taxon>
        <taxon>Pseudomonadati</taxon>
        <taxon>Pseudomonadota</taxon>
        <taxon>Gammaproteobacteria</taxon>
        <taxon>Moraxellales</taxon>
        <taxon>Moraxellaceae</taxon>
        <taxon>Acinetobacter</taxon>
    </lineage>
</organism>
<reference evidence="2" key="1">
    <citation type="journal article" date="2020" name="MBio">
        <title>Horizontal gene transfer to a defensive symbiont with a reduced genome amongst a multipartite beetle microbiome.</title>
        <authorList>
            <person name="Waterworth S.C."/>
            <person name="Florez L.V."/>
            <person name="Rees E.R."/>
            <person name="Hertweck C."/>
            <person name="Kaltenpoth M."/>
            <person name="Kwan J.C."/>
        </authorList>
    </citation>
    <scope>NUCLEOTIDE SEQUENCE [LARGE SCALE GENOMIC DNA]</scope>
</reference>
<sequence length="135" mass="15094">MKIYQHMFLFVPIAMVSLGCQSIDTRPVNLDQYLQQFIGKSSNQIQADLNFKALGYQVSDHIQSANNTLTYTILRPINIPMTGSNATVGPNAMGMPVIRYDMTSTPSYDVNFNCKVTFKLNNDIAESVEYIGRAC</sequence>
<name>A0A833PI07_ACIBZ</name>
<dbReference type="Proteomes" id="UP000490535">
    <property type="component" value="Unassembled WGS sequence"/>
</dbReference>
<protein>
    <recommendedName>
        <fullName evidence="3">Lipoprotein</fullName>
    </recommendedName>
</protein>
<evidence type="ECO:0000313" key="1">
    <source>
        <dbReference type="EMBL" id="KAF1027356.1"/>
    </source>
</evidence>
<evidence type="ECO:0000313" key="2">
    <source>
        <dbReference type="Proteomes" id="UP000490535"/>
    </source>
</evidence>
<evidence type="ECO:0008006" key="3">
    <source>
        <dbReference type="Google" id="ProtNLM"/>
    </source>
</evidence>
<gene>
    <name evidence="1" type="ORF">GAK29_00725</name>
</gene>
<comment type="caution">
    <text evidence="1">The sequence shown here is derived from an EMBL/GenBank/DDBJ whole genome shotgun (WGS) entry which is preliminary data.</text>
</comment>